<dbReference type="FunFam" id="1.10.510.10:FF:000021">
    <property type="entry name" value="Serine/threonine protein kinase"/>
    <property type="match status" value="1"/>
</dbReference>
<evidence type="ECO:0000313" key="10">
    <source>
        <dbReference type="EMBL" id="MBD3867204.1"/>
    </source>
</evidence>
<keyword evidence="3" id="KW-0808">Transferase</keyword>
<evidence type="ECO:0000256" key="1">
    <source>
        <dbReference type="ARBA" id="ARBA00012513"/>
    </source>
</evidence>
<dbReference type="PROSITE" id="PS00108">
    <property type="entry name" value="PROTEIN_KINASE_ST"/>
    <property type="match status" value="1"/>
</dbReference>
<dbReference type="InterPro" id="IPR008271">
    <property type="entry name" value="Ser/Thr_kinase_AS"/>
</dbReference>
<comment type="caution">
    <text evidence="10">The sequence shown here is derived from an EMBL/GenBank/DDBJ whole genome shotgun (WGS) entry which is preliminary data.</text>
</comment>
<dbReference type="Pfam" id="PF13432">
    <property type="entry name" value="TPR_16"/>
    <property type="match status" value="2"/>
</dbReference>
<evidence type="ECO:0000313" key="11">
    <source>
        <dbReference type="Proteomes" id="UP000648239"/>
    </source>
</evidence>
<dbReference type="PANTHER" id="PTHR43289">
    <property type="entry name" value="MITOGEN-ACTIVATED PROTEIN KINASE KINASE KINASE 20-RELATED"/>
    <property type="match status" value="1"/>
</dbReference>
<dbReference type="Gene3D" id="1.25.40.10">
    <property type="entry name" value="Tetratricopeptide repeat domain"/>
    <property type="match status" value="2"/>
</dbReference>
<dbReference type="AlphaFoldDB" id="A0A8J6Y0Z8"/>
<feature type="domain" description="Protein kinase" evidence="9">
    <location>
        <begin position="9"/>
        <end position="286"/>
    </location>
</feature>
<keyword evidence="4 8" id="KW-0547">Nucleotide-binding</keyword>
<dbReference type="CDD" id="cd14014">
    <property type="entry name" value="STKc_PknB_like"/>
    <property type="match status" value="1"/>
</dbReference>
<evidence type="ECO:0000256" key="7">
    <source>
        <dbReference type="PROSITE-ProRule" id="PRU00339"/>
    </source>
</evidence>
<dbReference type="PROSITE" id="PS00107">
    <property type="entry name" value="PROTEIN_KINASE_ATP"/>
    <property type="match status" value="1"/>
</dbReference>
<dbReference type="GO" id="GO:0005524">
    <property type="term" value="F:ATP binding"/>
    <property type="evidence" value="ECO:0007669"/>
    <property type="project" value="UniProtKB-UniRule"/>
</dbReference>
<dbReference type="EC" id="2.7.11.1" evidence="1"/>
<evidence type="ECO:0000256" key="4">
    <source>
        <dbReference type="ARBA" id="ARBA00022741"/>
    </source>
</evidence>
<dbReference type="SMART" id="SM00220">
    <property type="entry name" value="S_TKc"/>
    <property type="match status" value="1"/>
</dbReference>
<dbReference type="InterPro" id="IPR000719">
    <property type="entry name" value="Prot_kinase_dom"/>
</dbReference>
<dbReference type="Gene3D" id="1.10.510.10">
    <property type="entry name" value="Transferase(Phosphotransferase) domain 1"/>
    <property type="match status" value="1"/>
</dbReference>
<organism evidence="10 11">
    <name type="scientific">Candidatus Polarisedimenticola svalbardensis</name>
    <dbReference type="NCBI Taxonomy" id="2886004"/>
    <lineage>
        <taxon>Bacteria</taxon>
        <taxon>Pseudomonadati</taxon>
        <taxon>Acidobacteriota</taxon>
        <taxon>Candidatus Polarisedimenticolia</taxon>
        <taxon>Candidatus Polarisedimenticolales</taxon>
        <taxon>Candidatus Polarisedimenticolaceae</taxon>
        <taxon>Candidatus Polarisedimenticola</taxon>
    </lineage>
</organism>
<feature type="repeat" description="TPR" evidence="7">
    <location>
        <begin position="762"/>
        <end position="795"/>
    </location>
</feature>
<dbReference type="SUPFAM" id="SSF56112">
    <property type="entry name" value="Protein kinase-like (PK-like)"/>
    <property type="match status" value="1"/>
</dbReference>
<accession>A0A8J6Y0Z8</accession>
<dbReference type="SMART" id="SM00028">
    <property type="entry name" value="TPR"/>
    <property type="match status" value="9"/>
</dbReference>
<dbReference type="PROSITE" id="PS50011">
    <property type="entry name" value="PROTEIN_KINASE_DOM"/>
    <property type="match status" value="1"/>
</dbReference>
<protein>
    <recommendedName>
        <fullName evidence="1">non-specific serine/threonine protein kinase</fullName>
        <ecNumber evidence="1">2.7.11.1</ecNumber>
    </recommendedName>
</protein>
<dbReference type="InterPro" id="IPR017441">
    <property type="entry name" value="Protein_kinase_ATP_BS"/>
</dbReference>
<keyword evidence="6 8" id="KW-0067">ATP-binding</keyword>
<dbReference type="Proteomes" id="UP000648239">
    <property type="component" value="Unassembled WGS sequence"/>
</dbReference>
<evidence type="ECO:0000256" key="5">
    <source>
        <dbReference type="ARBA" id="ARBA00022777"/>
    </source>
</evidence>
<dbReference type="InterPro" id="IPR011990">
    <property type="entry name" value="TPR-like_helical_dom_sf"/>
</dbReference>
<dbReference type="Gene3D" id="3.40.50.10610">
    <property type="entry name" value="ABC-type transport auxiliary lipoprotein component"/>
    <property type="match status" value="1"/>
</dbReference>
<keyword evidence="7" id="KW-0802">TPR repeat</keyword>
<dbReference type="EMBL" id="JACXWD010000007">
    <property type="protein sequence ID" value="MBD3867204.1"/>
    <property type="molecule type" value="Genomic_DNA"/>
</dbReference>
<dbReference type="Pfam" id="PF00069">
    <property type="entry name" value="Pkinase"/>
    <property type="match status" value="1"/>
</dbReference>
<dbReference type="PROSITE" id="PS50005">
    <property type="entry name" value="TPR"/>
    <property type="match status" value="1"/>
</dbReference>
<dbReference type="InterPro" id="IPR011009">
    <property type="entry name" value="Kinase-like_dom_sf"/>
</dbReference>
<dbReference type="GO" id="GO:0004674">
    <property type="term" value="F:protein serine/threonine kinase activity"/>
    <property type="evidence" value="ECO:0007669"/>
    <property type="project" value="UniProtKB-KW"/>
</dbReference>
<evidence type="ECO:0000256" key="3">
    <source>
        <dbReference type="ARBA" id="ARBA00022679"/>
    </source>
</evidence>
<keyword evidence="2" id="KW-0723">Serine/threonine-protein kinase</keyword>
<dbReference type="PANTHER" id="PTHR43289:SF6">
    <property type="entry name" value="SERINE_THREONINE-PROTEIN KINASE NEKL-3"/>
    <property type="match status" value="1"/>
</dbReference>
<evidence type="ECO:0000256" key="2">
    <source>
        <dbReference type="ARBA" id="ARBA00022527"/>
    </source>
</evidence>
<feature type="binding site" evidence="8">
    <location>
        <position position="38"/>
    </location>
    <ligand>
        <name>ATP</name>
        <dbReference type="ChEBI" id="CHEBI:30616"/>
    </ligand>
</feature>
<gene>
    <name evidence="10" type="ORF">IFK94_03680</name>
</gene>
<evidence type="ECO:0000259" key="9">
    <source>
        <dbReference type="PROSITE" id="PS50011"/>
    </source>
</evidence>
<evidence type="ECO:0000256" key="6">
    <source>
        <dbReference type="ARBA" id="ARBA00022840"/>
    </source>
</evidence>
<reference evidence="10 11" key="1">
    <citation type="submission" date="2020-08" db="EMBL/GenBank/DDBJ databases">
        <title>Acidobacteriota in marine sediments use diverse sulfur dissimilation pathways.</title>
        <authorList>
            <person name="Wasmund K."/>
        </authorList>
    </citation>
    <scope>NUCLEOTIDE SEQUENCE [LARGE SCALE GENOMIC DNA]</scope>
    <source>
        <strain evidence="10">MAG AM4</strain>
    </source>
</reference>
<keyword evidence="5 10" id="KW-0418">Kinase</keyword>
<dbReference type="SUPFAM" id="SSF48452">
    <property type="entry name" value="TPR-like"/>
    <property type="match status" value="3"/>
</dbReference>
<name>A0A8J6Y0Z8_9BACT</name>
<dbReference type="Gene3D" id="3.30.200.20">
    <property type="entry name" value="Phosphorylase Kinase, domain 1"/>
    <property type="match status" value="1"/>
</dbReference>
<sequence length="1204" mass="132264">MIDSRISHFRITGELGQGGMGVVYRAVDENLGREVALKVLRPDFIGDEDRRQRFLMEARTAASLNHPNIATIHEVDETDGQIFIAMELVEGKMLSSVIGDQPLTPTESIRMGIEISEGLAKAHAEQIVHRDLKPENVIVTPDGHVKILDFGLAKTFQLPGQAAPGEDHSADNTVSLNITGEGRILGTAAYMSPEQARGRQLDTRSDIFSFGVMLYEMVTGKSPFKGETVTDTLSSIIRDSQPPLVDSVPEAPAELERILGKCLEKSPADRYQHTDEISVDLRHLKRLTDSHSQSLPLVTHSGISAKHDGWNTRRTWLMGTLAVVVLAGALIIPRLLGPSAPTPALVVTVENSLAVLPFENLSDSPESDRVGQILQELIITDLSASGSLKVFSSQRLFDLQKQLGRFDSRTIDRSLATQVAQLAGAGTMLTGSLSRLGDRWIITGQLIDPEDGTILKSERIDGDDLYAMVDILTASIRTDMGVIQASNLGGDLPVGERTSQSMEAYSSYLAGVDHLNNMEYFKAVEELEEAVRIDPEFGQAIYKLAIARWWSGSLMKMGNEFPGVEAGIALQEQLDSDIKMPEQDRALVEAFIPVVEYRYDDAVPLFQELVTRYPEEKEAWYGLGEALFHQSPDRENRDWALKSFETAVRLDPKFRLAYRHIIDVYSSTQEYDAGIRKIRKYIQRDPGNPALPPALIGMLIARGDLDEASEVADATLAGLDDPAERQFLLLTIGKSYNHQHMTEDALESFRQGLAEPVDDHRVDLLLANANMQVHLGDYRAAGKALDKVLELSPDHGDAWTMRVELAASEGRIPDVLDDARARAMENRASGGAGLAWMRAAILSGNDDAIQEVGTAFKEYLDNPDLPGDARVRALAESAGVHENAGHVIQARELLEEALELAADTYRPNLLNELAMMEVQHGGLSSARRHYAELASTGKEIPGSLLGRGWLAALEGRHEDAAVLVRKLTSQLPEPSERARWEADIVLRSGRLDEARVIIENALDETRTEPLRRRLLIQAGLSWTAAGQDEGAGRFFRQALELDRTHPFPEGEAWMAFWELRAGRNQDAIRRLKALDHASADGPDPVLILAAAEAAMGQPAAARKRLERSLDTGPVTRETWRTLGLVCGRQGDWQAARSYAEKAFALDDSAPVAAILAWVLVAGDLDRVEGLRLAREAAGKPEGYFQQVMVLPGFPTPESVLALSN</sequence>
<proteinExistence type="predicted"/>
<dbReference type="InterPro" id="IPR019734">
    <property type="entry name" value="TPR_rpt"/>
</dbReference>
<evidence type="ECO:0000256" key="8">
    <source>
        <dbReference type="PROSITE-ProRule" id="PRU10141"/>
    </source>
</evidence>